<feature type="binding site" evidence="2">
    <location>
        <begin position="90"/>
        <end position="93"/>
    </location>
    <ligand>
        <name>substrate</name>
    </ligand>
</feature>
<sequence length="220" mass="23493">MSPESGPRGRILLLRHGETEWSRTGKHTGRTDVPLTEAGRSAARRARAALALVRGDDPPARVLCSPRTRARDTAALAGLSVDEVDERLSEWDYGDAEGRTTPQIRESLPGWTIWDGPWPGGETPDDVSARADAVLAEARALLGSAGDANSRSGSGSGGDVVLVGHGHFSRVLTARWIGLPARGGVHFRMDPAGVTVLGFERGVPRLDHVNQRPLQDSEDS</sequence>
<accession>A0A1I4WH33</accession>
<gene>
    <name evidence="3" type="ORF">SAMN05216207_1008133</name>
</gene>
<dbReference type="CDD" id="cd07067">
    <property type="entry name" value="HP_PGM_like"/>
    <property type="match status" value="1"/>
</dbReference>
<dbReference type="InterPro" id="IPR050275">
    <property type="entry name" value="PGM_Phosphatase"/>
</dbReference>
<dbReference type="STRING" id="260086.SAMN05216207_1008133"/>
<evidence type="ECO:0000256" key="2">
    <source>
        <dbReference type="PIRSR" id="PIRSR613078-2"/>
    </source>
</evidence>
<evidence type="ECO:0000313" key="3">
    <source>
        <dbReference type="EMBL" id="SFN12988.1"/>
    </source>
</evidence>
<dbReference type="Gene3D" id="3.40.50.1240">
    <property type="entry name" value="Phosphoglycerate mutase-like"/>
    <property type="match status" value="1"/>
</dbReference>
<evidence type="ECO:0000256" key="1">
    <source>
        <dbReference type="PIRSR" id="PIRSR613078-1"/>
    </source>
</evidence>
<feature type="active site" description="Proton donor/acceptor" evidence="1">
    <location>
        <position position="90"/>
    </location>
</feature>
<feature type="binding site" evidence="2">
    <location>
        <begin position="28"/>
        <end position="29"/>
    </location>
    <ligand>
        <name>substrate</name>
    </ligand>
</feature>
<dbReference type="PANTHER" id="PTHR48100:SF15">
    <property type="entry name" value="SEDOHEPTULOSE 1,7-BISPHOSPHATASE"/>
    <property type="match status" value="1"/>
</dbReference>
<feature type="active site" description="Tele-phosphohistidine intermediate" evidence="1">
    <location>
        <position position="16"/>
    </location>
</feature>
<dbReference type="AlphaFoldDB" id="A0A1I4WH33"/>
<evidence type="ECO:0000313" key="4">
    <source>
        <dbReference type="Proteomes" id="UP000199614"/>
    </source>
</evidence>
<reference evidence="3 4" key="1">
    <citation type="submission" date="2016-10" db="EMBL/GenBank/DDBJ databases">
        <authorList>
            <person name="de Groot N.N."/>
        </authorList>
    </citation>
    <scope>NUCLEOTIDE SEQUENCE [LARGE SCALE GENOMIC DNA]</scope>
    <source>
        <strain evidence="3 4">CGMCC 4.1877</strain>
    </source>
</reference>
<dbReference type="Pfam" id="PF00300">
    <property type="entry name" value="His_Phos_1"/>
    <property type="match status" value="1"/>
</dbReference>
<feature type="binding site" evidence="2">
    <location>
        <position position="69"/>
    </location>
    <ligand>
        <name>substrate</name>
    </ligand>
</feature>
<dbReference type="EMBL" id="FOUY01000008">
    <property type="protein sequence ID" value="SFN12988.1"/>
    <property type="molecule type" value="Genomic_DNA"/>
</dbReference>
<dbReference type="SMART" id="SM00855">
    <property type="entry name" value="PGAM"/>
    <property type="match status" value="1"/>
</dbReference>
<dbReference type="RefSeq" id="WP_093340812.1">
    <property type="nucleotide sequence ID" value="NZ_FOUY01000008.1"/>
</dbReference>
<dbReference type="PANTHER" id="PTHR48100">
    <property type="entry name" value="BROAD-SPECIFICITY PHOSPHATASE YOR283W-RELATED"/>
    <property type="match status" value="1"/>
</dbReference>
<dbReference type="GO" id="GO:0016791">
    <property type="term" value="F:phosphatase activity"/>
    <property type="evidence" value="ECO:0007669"/>
    <property type="project" value="TreeGrafter"/>
</dbReference>
<protein>
    <submittedName>
        <fullName evidence="3">Probable phosphoglycerate mutase</fullName>
    </submittedName>
</protein>
<dbReference type="InterPro" id="IPR029033">
    <property type="entry name" value="His_PPase_superfam"/>
</dbReference>
<organism evidence="3 4">
    <name type="scientific">Pseudonocardia ammonioxydans</name>
    <dbReference type="NCBI Taxonomy" id="260086"/>
    <lineage>
        <taxon>Bacteria</taxon>
        <taxon>Bacillati</taxon>
        <taxon>Actinomycetota</taxon>
        <taxon>Actinomycetes</taxon>
        <taxon>Pseudonocardiales</taxon>
        <taxon>Pseudonocardiaceae</taxon>
        <taxon>Pseudonocardia</taxon>
    </lineage>
</organism>
<dbReference type="SUPFAM" id="SSF53254">
    <property type="entry name" value="Phosphoglycerate mutase-like"/>
    <property type="match status" value="1"/>
</dbReference>
<dbReference type="Proteomes" id="UP000199614">
    <property type="component" value="Unassembled WGS sequence"/>
</dbReference>
<keyword evidence="4" id="KW-1185">Reference proteome</keyword>
<dbReference type="OrthoDB" id="4697614at2"/>
<proteinExistence type="predicted"/>
<dbReference type="InterPro" id="IPR013078">
    <property type="entry name" value="His_Pase_superF_clade-1"/>
</dbReference>
<name>A0A1I4WH33_PSUAM</name>